<feature type="transmembrane region" description="Helical" evidence="4">
    <location>
        <begin position="12"/>
        <end position="32"/>
    </location>
</feature>
<keyword evidence="3" id="KW-0597">Phosphoprotein</keyword>
<dbReference type="Pfam" id="PF00512">
    <property type="entry name" value="HisKA"/>
    <property type="match status" value="1"/>
</dbReference>
<dbReference type="SUPFAM" id="SSF55874">
    <property type="entry name" value="ATPase domain of HSP90 chaperone/DNA topoisomerase II/histidine kinase"/>
    <property type="match status" value="1"/>
</dbReference>
<dbReference type="InterPro" id="IPR036097">
    <property type="entry name" value="HisK_dim/P_sf"/>
</dbReference>
<dbReference type="PANTHER" id="PTHR43065">
    <property type="entry name" value="SENSOR HISTIDINE KINASE"/>
    <property type="match status" value="1"/>
</dbReference>
<dbReference type="KEGG" id="moc:BB934_40620"/>
<keyword evidence="4" id="KW-1133">Transmembrane helix</keyword>
<protein>
    <recommendedName>
        <fullName evidence="2">histidine kinase</fullName>
        <ecNumber evidence="2">2.7.13.3</ecNumber>
    </recommendedName>
</protein>
<sequence length="629" mass="69782">MTVSCTLRLERLINIWTTVAVILLISIGAPAAQPQSGAPAAQPKRIVVLYSYGQHFQSWATWGTAIRSELNRQSPWPLDVQEYSLVTARNGDEAAEAKFVEYLKALYAQQPPDLIIALAAPAARFVQRYRADLFPTTPMLLAAVEPRRVDSSLLSEQDAMVGVRFNQVALFENILRLLPETKTIALINGNSPPERFWAGEMQRVLGPLLEKKVELLFFGERPLEETLKAVAGLPPHSAIFFQQLNVDGAGVVYGDKEPLKRIGEVANAPIFTFDESYFNGEVVGGPMFSPAEGARRTAAVAVRILGGEKAGGIKVPPTEFSMPKYDWRQLQRWNISESRLLPGSEILLREPTAWERYSWQIAFTFAVLLLQAGLISVLLFEHRRRRLAEVQSRQRMVELAHVNRFSTAGELSASIAHEINQPLGSILANAEAAQTILKSPKPDIAEVSEILGDIINDDQRAAEVIQRLRSLLKKSPSELRKLDLNDVTRETVKFLSMQAIGRKVELVSVLTPDALPILGDRIQLQQVILNLVVNGIDAMRDTPTQNRIISIQSSRAENFAELSVSDNGPGIPEDKLNEIFEPFFTSKAEGMGMGLSIARTIIEAHDGQIWAENRDHGGASFRIRLPLVR</sequence>
<name>A0A1B2EX08_9HYPH</name>
<evidence type="ECO:0000313" key="6">
    <source>
        <dbReference type="EMBL" id="ANY84499.1"/>
    </source>
</evidence>
<dbReference type="RefSeq" id="WP_099515386.1">
    <property type="nucleotide sequence ID" value="NZ_CP016619.1"/>
</dbReference>
<geneLocation type="plasmid" evidence="6">
    <name>unnamed2</name>
</geneLocation>
<dbReference type="AlphaFoldDB" id="A0A1B2EX08"/>
<dbReference type="Pfam" id="PF02518">
    <property type="entry name" value="HATPase_c"/>
    <property type="match status" value="1"/>
</dbReference>
<dbReference type="InterPro" id="IPR005467">
    <property type="entry name" value="His_kinase_dom"/>
</dbReference>
<dbReference type="PRINTS" id="PR00344">
    <property type="entry name" value="BCTRLSENSOR"/>
</dbReference>
<dbReference type="Gene3D" id="1.10.287.130">
    <property type="match status" value="1"/>
</dbReference>
<evidence type="ECO:0000256" key="3">
    <source>
        <dbReference type="ARBA" id="ARBA00022553"/>
    </source>
</evidence>
<evidence type="ECO:0000256" key="1">
    <source>
        <dbReference type="ARBA" id="ARBA00000085"/>
    </source>
</evidence>
<dbReference type="EMBL" id="CP016619">
    <property type="protein sequence ID" value="ANY84499.1"/>
    <property type="molecule type" value="Genomic_DNA"/>
</dbReference>
<dbReference type="OrthoDB" id="9789238at2"/>
<dbReference type="PROSITE" id="PS50109">
    <property type="entry name" value="HIS_KIN"/>
    <property type="match status" value="1"/>
</dbReference>
<dbReference type="SUPFAM" id="SSF47384">
    <property type="entry name" value="Homodimeric domain of signal transducing histidine kinase"/>
    <property type="match status" value="1"/>
</dbReference>
<reference evidence="6" key="1">
    <citation type="submission" date="2016-07" db="EMBL/GenBank/DDBJ databases">
        <title>Microvirga ossetica sp. nov. a new species of rhizobia isolated from root nodules of the legume species Vicia alpestris Steven originated from North Ossetia region in the Caucasus.</title>
        <authorList>
            <person name="Safronova V.I."/>
            <person name="Kuznetsova I.G."/>
            <person name="Sazanova A.L."/>
            <person name="Belimov A."/>
            <person name="Andronov E."/>
            <person name="Osledkin Y.S."/>
            <person name="Onishchuk O.P."/>
            <person name="Kurchak O.N."/>
            <person name="Shaposhnikov A.I."/>
            <person name="Willems A."/>
            <person name="Tikhonovich I.A."/>
        </authorList>
    </citation>
    <scope>NUCLEOTIDE SEQUENCE [LARGE SCALE GENOMIC DNA]</scope>
    <source>
        <strain evidence="6">V5/3M</strain>
        <plasmid evidence="6">unnamed2</plasmid>
    </source>
</reference>
<gene>
    <name evidence="6" type="ORF">BB934_40620</name>
</gene>
<keyword evidence="4" id="KW-0812">Transmembrane</keyword>
<keyword evidence="6" id="KW-0614">Plasmid</keyword>
<dbReference type="SMART" id="SM00388">
    <property type="entry name" value="HisKA"/>
    <property type="match status" value="1"/>
</dbReference>
<evidence type="ECO:0000259" key="5">
    <source>
        <dbReference type="PROSITE" id="PS50109"/>
    </source>
</evidence>
<dbReference type="InterPro" id="IPR004358">
    <property type="entry name" value="Sig_transdc_His_kin-like_C"/>
</dbReference>
<organism evidence="6">
    <name type="scientific">Microvirga ossetica</name>
    <dbReference type="NCBI Taxonomy" id="1882682"/>
    <lineage>
        <taxon>Bacteria</taxon>
        <taxon>Pseudomonadati</taxon>
        <taxon>Pseudomonadota</taxon>
        <taxon>Alphaproteobacteria</taxon>
        <taxon>Hyphomicrobiales</taxon>
        <taxon>Methylobacteriaceae</taxon>
        <taxon>Microvirga</taxon>
    </lineage>
</organism>
<keyword evidence="4" id="KW-0472">Membrane</keyword>
<dbReference type="InterPro" id="IPR003594">
    <property type="entry name" value="HATPase_dom"/>
</dbReference>
<proteinExistence type="predicted"/>
<dbReference type="CDD" id="cd00082">
    <property type="entry name" value="HisKA"/>
    <property type="match status" value="1"/>
</dbReference>
<dbReference type="EC" id="2.7.13.3" evidence="2"/>
<dbReference type="PANTHER" id="PTHR43065:SF42">
    <property type="entry name" value="TWO-COMPONENT SENSOR PPRA"/>
    <property type="match status" value="1"/>
</dbReference>
<dbReference type="InterPro" id="IPR036890">
    <property type="entry name" value="HATPase_C_sf"/>
</dbReference>
<dbReference type="GO" id="GO:0000155">
    <property type="term" value="F:phosphorelay sensor kinase activity"/>
    <property type="evidence" value="ECO:0007669"/>
    <property type="project" value="InterPro"/>
</dbReference>
<dbReference type="SMART" id="SM00387">
    <property type="entry name" value="HATPase_c"/>
    <property type="match status" value="1"/>
</dbReference>
<dbReference type="Gene3D" id="3.40.50.2300">
    <property type="match status" value="2"/>
</dbReference>
<dbReference type="Gene3D" id="3.30.565.10">
    <property type="entry name" value="Histidine kinase-like ATPase, C-terminal domain"/>
    <property type="match status" value="1"/>
</dbReference>
<evidence type="ECO:0000256" key="4">
    <source>
        <dbReference type="SAM" id="Phobius"/>
    </source>
</evidence>
<accession>A0A1B2EX08</accession>
<feature type="domain" description="Histidine kinase" evidence="5">
    <location>
        <begin position="414"/>
        <end position="629"/>
    </location>
</feature>
<evidence type="ECO:0000256" key="2">
    <source>
        <dbReference type="ARBA" id="ARBA00012438"/>
    </source>
</evidence>
<comment type="catalytic activity">
    <reaction evidence="1">
        <text>ATP + protein L-histidine = ADP + protein N-phospho-L-histidine.</text>
        <dbReference type="EC" id="2.7.13.3"/>
    </reaction>
</comment>
<dbReference type="InterPro" id="IPR003661">
    <property type="entry name" value="HisK_dim/P_dom"/>
</dbReference>
<feature type="transmembrane region" description="Helical" evidence="4">
    <location>
        <begin position="357"/>
        <end position="380"/>
    </location>
</feature>